<evidence type="ECO:0000313" key="3">
    <source>
        <dbReference type="Proteomes" id="UP000484988"/>
    </source>
</evidence>
<dbReference type="EMBL" id="BLLG01000019">
    <property type="protein sequence ID" value="GFH38716.1"/>
    <property type="molecule type" value="Genomic_DNA"/>
</dbReference>
<dbReference type="AlphaFoldDB" id="A0A6A0B0R7"/>
<reference evidence="2 3" key="1">
    <citation type="submission" date="2020-02" db="EMBL/GenBank/DDBJ databases">
        <title>Whole Genome Shotgun Sequence of Streptomyces sp. strain CWH03.</title>
        <authorList>
            <person name="Dohra H."/>
            <person name="Kodani S."/>
            <person name="Yamamura H."/>
        </authorList>
    </citation>
    <scope>NUCLEOTIDE SEQUENCE [LARGE SCALE GENOMIC DNA]</scope>
    <source>
        <strain evidence="2 3">CWH03</strain>
    </source>
</reference>
<feature type="region of interest" description="Disordered" evidence="1">
    <location>
        <begin position="1"/>
        <end position="71"/>
    </location>
</feature>
<protein>
    <submittedName>
        <fullName evidence="2">Uncharacterized protein</fullName>
    </submittedName>
</protein>
<feature type="compositionally biased region" description="Basic and acidic residues" evidence="1">
    <location>
        <begin position="105"/>
        <end position="123"/>
    </location>
</feature>
<organism evidence="2 3">
    <name type="scientific">Streptomyces pacificus</name>
    <dbReference type="NCBI Taxonomy" id="2705029"/>
    <lineage>
        <taxon>Bacteria</taxon>
        <taxon>Bacillati</taxon>
        <taxon>Actinomycetota</taxon>
        <taxon>Actinomycetes</taxon>
        <taxon>Kitasatosporales</taxon>
        <taxon>Streptomycetaceae</taxon>
        <taxon>Streptomyces</taxon>
    </lineage>
</organism>
<evidence type="ECO:0000256" key="1">
    <source>
        <dbReference type="SAM" id="MobiDB-lite"/>
    </source>
</evidence>
<feature type="region of interest" description="Disordered" evidence="1">
    <location>
        <begin position="84"/>
        <end position="123"/>
    </location>
</feature>
<proteinExistence type="predicted"/>
<gene>
    <name evidence="2" type="ORF">SCWH03_49640</name>
</gene>
<comment type="caution">
    <text evidence="2">The sequence shown here is derived from an EMBL/GenBank/DDBJ whole genome shotgun (WGS) entry which is preliminary data.</text>
</comment>
<evidence type="ECO:0000313" key="2">
    <source>
        <dbReference type="EMBL" id="GFH38716.1"/>
    </source>
</evidence>
<name>A0A6A0B0R7_9ACTN</name>
<sequence>MAECLGTTADGKRTGRSESVAGNDAQSAPRQAAESPRCCRRTTHKRTPRPPYVPPHGADTRTRVLIGGPDAGERTYYRNAAAEGRCPVGPLTRGREGASRAAVPPDREAPDRETPDRRPGNTL</sequence>
<keyword evidence="3" id="KW-1185">Reference proteome</keyword>
<accession>A0A6A0B0R7</accession>
<dbReference type="Proteomes" id="UP000484988">
    <property type="component" value="Unassembled WGS sequence"/>
</dbReference>
<feature type="compositionally biased region" description="Basic residues" evidence="1">
    <location>
        <begin position="38"/>
        <end position="48"/>
    </location>
</feature>